<dbReference type="Pfam" id="PF18592">
    <property type="entry name" value="Tho1_MOS11_C"/>
    <property type="match status" value="1"/>
</dbReference>
<feature type="region of interest" description="Disordered" evidence="3">
    <location>
        <begin position="38"/>
        <end position="284"/>
    </location>
</feature>
<dbReference type="Proteomes" id="UP001303373">
    <property type="component" value="Chromosome 1"/>
</dbReference>
<name>A0AAQ3R2B4_9PEZI</name>
<evidence type="ECO:0000256" key="2">
    <source>
        <dbReference type="ARBA" id="ARBA00046328"/>
    </source>
</evidence>
<feature type="compositionally biased region" description="Low complexity" evidence="3">
    <location>
        <begin position="40"/>
        <end position="51"/>
    </location>
</feature>
<gene>
    <name evidence="5" type="ORF">R9X50_00085600</name>
</gene>
<organism evidence="5 6">
    <name type="scientific">Acrodontium crateriforme</name>
    <dbReference type="NCBI Taxonomy" id="150365"/>
    <lineage>
        <taxon>Eukaryota</taxon>
        <taxon>Fungi</taxon>
        <taxon>Dikarya</taxon>
        <taxon>Ascomycota</taxon>
        <taxon>Pezizomycotina</taxon>
        <taxon>Dothideomycetes</taxon>
        <taxon>Dothideomycetidae</taxon>
        <taxon>Mycosphaerellales</taxon>
        <taxon>Teratosphaeriaceae</taxon>
        <taxon>Acrodontium</taxon>
    </lineage>
</organism>
<dbReference type="InterPro" id="IPR003034">
    <property type="entry name" value="SAP_dom"/>
</dbReference>
<evidence type="ECO:0000313" key="6">
    <source>
        <dbReference type="Proteomes" id="UP001303373"/>
    </source>
</evidence>
<dbReference type="AlphaFoldDB" id="A0AAQ3R2B4"/>
<dbReference type="SUPFAM" id="SSF68906">
    <property type="entry name" value="SAP domain"/>
    <property type="match status" value="1"/>
</dbReference>
<sequence length="284" mass="30278">MSDYGKKKNDELQALCKERGLSHAGKKADLVKRLEDHDAQGASAAVPAPKAAIEDEIDWDEDDTAKPATTEPAKAAVAAGGVDEVATPAAVPNQKTAVDPSTTNELKASVPATESAPANGAAEEPKKPEKDYTAGDAERTLDAEIEKRKARARRFGLPEDSEEIKKLERAKKFGTADLPGLLNKALPADLGRKRGADNAEEGDRKRSRGPKGRGGKDGAADAPKKNEGKKNEGKKNEGKKNEGKKTEGEKKKNNNNGYASWMTEDDKRKADARKAKFAPAPATS</sequence>
<feature type="compositionally biased region" description="Basic and acidic residues" evidence="3">
    <location>
        <begin position="264"/>
        <end position="274"/>
    </location>
</feature>
<feature type="compositionally biased region" description="Basic and acidic residues" evidence="3">
    <location>
        <begin position="123"/>
        <end position="147"/>
    </location>
</feature>
<evidence type="ECO:0000313" key="5">
    <source>
        <dbReference type="EMBL" id="WPG98070.1"/>
    </source>
</evidence>
<proteinExistence type="inferred from homology"/>
<comment type="similarity">
    <text evidence="2">Belongs to the SAP domain-containing ribonucleoprotein family.</text>
</comment>
<dbReference type="PANTHER" id="PTHR46551">
    <property type="entry name" value="SAP DOMAIN-CONTAINING RIBONUCLEOPROTEIN"/>
    <property type="match status" value="1"/>
</dbReference>
<reference evidence="5 6" key="1">
    <citation type="submission" date="2023-11" db="EMBL/GenBank/DDBJ databases">
        <title>An acidophilic fungus is an integral part of prey digestion in a carnivorous sundew plant.</title>
        <authorList>
            <person name="Tsai I.J."/>
        </authorList>
    </citation>
    <scope>NUCLEOTIDE SEQUENCE [LARGE SCALE GENOMIC DNA]</scope>
    <source>
        <strain evidence="5">169a</strain>
    </source>
</reference>
<feature type="compositionally biased region" description="Low complexity" evidence="3">
    <location>
        <begin position="66"/>
        <end position="87"/>
    </location>
</feature>
<dbReference type="GO" id="GO:0005634">
    <property type="term" value="C:nucleus"/>
    <property type="evidence" value="ECO:0007669"/>
    <property type="project" value="TreeGrafter"/>
</dbReference>
<feature type="compositionally biased region" description="Basic and acidic residues" evidence="3">
    <location>
        <begin position="190"/>
        <end position="204"/>
    </location>
</feature>
<dbReference type="InterPro" id="IPR052240">
    <property type="entry name" value="SAP_domain_ribonucleoprotein"/>
</dbReference>
<dbReference type="GO" id="GO:0016973">
    <property type="term" value="P:poly(A)+ mRNA export from nucleus"/>
    <property type="evidence" value="ECO:0007669"/>
    <property type="project" value="TreeGrafter"/>
</dbReference>
<keyword evidence="6" id="KW-1185">Reference proteome</keyword>
<dbReference type="EMBL" id="CP138580">
    <property type="protein sequence ID" value="WPG98070.1"/>
    <property type="molecule type" value="Genomic_DNA"/>
</dbReference>
<evidence type="ECO:0000256" key="1">
    <source>
        <dbReference type="ARBA" id="ARBA00022553"/>
    </source>
</evidence>
<protein>
    <recommendedName>
        <fullName evidence="4">SAP domain-containing protein</fullName>
    </recommendedName>
</protein>
<feature type="compositionally biased region" description="Acidic residues" evidence="3">
    <location>
        <begin position="54"/>
        <end position="63"/>
    </location>
</feature>
<accession>A0AAQ3R2B4</accession>
<dbReference type="InterPro" id="IPR036361">
    <property type="entry name" value="SAP_dom_sf"/>
</dbReference>
<dbReference type="PANTHER" id="PTHR46551:SF1">
    <property type="entry name" value="SAP DOMAIN-CONTAINING RIBONUCLEOPROTEIN"/>
    <property type="match status" value="1"/>
</dbReference>
<evidence type="ECO:0000256" key="3">
    <source>
        <dbReference type="SAM" id="MobiDB-lite"/>
    </source>
</evidence>
<evidence type="ECO:0000259" key="4">
    <source>
        <dbReference type="PROSITE" id="PS50800"/>
    </source>
</evidence>
<dbReference type="SMART" id="SM00513">
    <property type="entry name" value="SAP"/>
    <property type="match status" value="1"/>
</dbReference>
<keyword evidence="1" id="KW-0597">Phosphoprotein</keyword>
<dbReference type="InterPro" id="IPR040746">
    <property type="entry name" value="THO1_MOS11_C"/>
</dbReference>
<feature type="compositionally biased region" description="Basic and acidic residues" evidence="3">
    <location>
        <begin position="214"/>
        <end position="252"/>
    </location>
</feature>
<dbReference type="PROSITE" id="PS50800">
    <property type="entry name" value="SAP"/>
    <property type="match status" value="1"/>
</dbReference>
<dbReference type="Gene3D" id="1.10.720.30">
    <property type="entry name" value="SAP domain"/>
    <property type="match status" value="1"/>
</dbReference>
<feature type="domain" description="SAP" evidence="4">
    <location>
        <begin position="4"/>
        <end position="38"/>
    </location>
</feature>
<feature type="compositionally biased region" description="Polar residues" evidence="3">
    <location>
        <begin position="93"/>
        <end position="106"/>
    </location>
</feature>
<dbReference type="Pfam" id="PF02037">
    <property type="entry name" value="SAP"/>
    <property type="match status" value="1"/>
</dbReference>